<dbReference type="SUPFAM" id="SSF53335">
    <property type="entry name" value="S-adenosyl-L-methionine-dependent methyltransferases"/>
    <property type="match status" value="1"/>
</dbReference>
<evidence type="ECO:0000259" key="4">
    <source>
        <dbReference type="Pfam" id="PF01555"/>
    </source>
</evidence>
<name>A0A7V8HPR1_9BIFI</name>
<sequence length="702" mass="80116">MSTLTDLITKVADYDPDLSDALKTEFRIYAQRRPFGLNFERHQPENVRLYGRPAHVGDLVNILPPRGTQEGPDNRRAWRITAITDGRAELLGTGTEEDETTTADVADLVTLSEFDKPIYPGLKETGRVERGGDKPYQVVINAENYHALKALLYPYKGKVDCIYIDPPYNTGAKDWKYNNDYVDGNDAYRHSKWLAMMERRLKLAKQLLNPESSVLIVTIDEKEYLRLGLLLEQTFPDARIQMVSSVINPSGSSRQDMFSRSDEYIFYVFMGDSAIVPTQDDMLHAVQENRQVRWDGLCRRGSNGRRTARPNLFYPLFFSKADGSFVGTGQSMPLEMNRNDVKVPENTFTVFPLSSNGTEATWGVSPETFMEKYRKGYIRFGEWRPGDTWRSVSHLQSGTIQRVEDGRIPILGRNSDGTLILGTETRIIRPMTTWTKPSHSAGDYGSTLLRSILPNRKFPFPKSLYAVEDTLRFVIADKPDALVLDFFAGSGTTAHAVMRLNRQDGGHRRCILVTNNEVSADEEKTLIEQGYRHGDPEWERLGICEYVTKPRVTAAITGRTPEGEPIKGDYKFTDEFPMAEGFEENAVFYELTYQNEASVELDQAFEAIAPLLWMKAGSRGRCITERKPDFDIADTYAILFDYRHVRRFLEELENHEGIRLACIVTDQESRFRDVAGRLPEGIEPLRLYESYLRSFRFMQGEE</sequence>
<reference evidence="5 6" key="1">
    <citation type="submission" date="2014-03" db="EMBL/GenBank/DDBJ databases">
        <title>Genomics of Bifidobacteria.</title>
        <authorList>
            <person name="Ventura M."/>
            <person name="Milani C."/>
            <person name="Lugli G.A."/>
        </authorList>
    </citation>
    <scope>NUCLEOTIDE SEQUENCE [LARGE SCALE GENOMIC DNA]</scope>
    <source>
        <strain evidence="5 6">LMG 21816</strain>
    </source>
</reference>
<dbReference type="InterPro" id="IPR001091">
    <property type="entry name" value="RM_Methyltransferase"/>
</dbReference>
<dbReference type="Pfam" id="PF01555">
    <property type="entry name" value="N6_N4_Mtase"/>
    <property type="match status" value="1"/>
</dbReference>
<dbReference type="Gene3D" id="3.40.50.150">
    <property type="entry name" value="Vaccinia Virus protein VP39"/>
    <property type="match status" value="1"/>
</dbReference>
<comment type="similarity">
    <text evidence="1">Belongs to the N(4)/N(6)-methyltransferase family.</text>
</comment>
<dbReference type="InterPro" id="IPR002052">
    <property type="entry name" value="DNA_methylase_N6_adenine_CS"/>
</dbReference>
<dbReference type="GO" id="GO:0008170">
    <property type="term" value="F:N-methyltransferase activity"/>
    <property type="evidence" value="ECO:0007669"/>
    <property type="project" value="InterPro"/>
</dbReference>
<protein>
    <submittedName>
        <fullName evidence="5">DNA methylase N-4/N-6 domain protein</fullName>
        <ecNumber evidence="5">2.1.1.72</ecNumber>
    </submittedName>
</protein>
<dbReference type="InterPro" id="IPR029063">
    <property type="entry name" value="SAM-dependent_MTases_sf"/>
</dbReference>
<accession>A0A7V8HPR1</accession>
<dbReference type="PRINTS" id="PR00508">
    <property type="entry name" value="S21N4MTFRASE"/>
</dbReference>
<gene>
    <name evidence="5" type="ORF">BPULL_1336</name>
</gene>
<dbReference type="PROSITE" id="PS00092">
    <property type="entry name" value="N6_MTASE"/>
    <property type="match status" value="1"/>
</dbReference>
<evidence type="ECO:0000256" key="3">
    <source>
        <dbReference type="ARBA" id="ARBA00022679"/>
    </source>
</evidence>
<evidence type="ECO:0000256" key="1">
    <source>
        <dbReference type="ARBA" id="ARBA00006594"/>
    </source>
</evidence>
<organism evidence="5 6">
    <name type="scientific">Bifidobacterium pullorum</name>
    <dbReference type="NCBI Taxonomy" id="78448"/>
    <lineage>
        <taxon>Bacteria</taxon>
        <taxon>Bacillati</taxon>
        <taxon>Actinomycetota</taxon>
        <taxon>Actinomycetes</taxon>
        <taxon>Bifidobacteriales</taxon>
        <taxon>Bifidobacteriaceae</taxon>
        <taxon>Bifidobacterium</taxon>
    </lineage>
</organism>
<dbReference type="InterPro" id="IPR002941">
    <property type="entry name" value="DNA_methylase_N4/N6"/>
</dbReference>
<keyword evidence="3 5" id="KW-0808">Transferase</keyword>
<evidence type="ECO:0000313" key="6">
    <source>
        <dbReference type="Proteomes" id="UP000029109"/>
    </source>
</evidence>
<dbReference type="AlphaFoldDB" id="A0A7V8HPR1"/>
<evidence type="ECO:0000313" key="5">
    <source>
        <dbReference type="EMBL" id="KFI81688.1"/>
    </source>
</evidence>
<proteinExistence type="inferred from homology"/>
<feature type="domain" description="DNA methylase N-4/N-6" evidence="4">
    <location>
        <begin position="159"/>
        <end position="503"/>
    </location>
</feature>
<keyword evidence="2 5" id="KW-0489">Methyltransferase</keyword>
<dbReference type="EMBL" id="JGZJ01000009">
    <property type="protein sequence ID" value="KFI81688.1"/>
    <property type="molecule type" value="Genomic_DNA"/>
</dbReference>
<dbReference type="EC" id="2.1.1.72" evidence="5"/>
<dbReference type="GO" id="GO:0003677">
    <property type="term" value="F:DNA binding"/>
    <property type="evidence" value="ECO:0007669"/>
    <property type="project" value="InterPro"/>
</dbReference>
<dbReference type="GO" id="GO:0009007">
    <property type="term" value="F:site-specific DNA-methyltransferase (adenine-specific) activity"/>
    <property type="evidence" value="ECO:0007669"/>
    <property type="project" value="UniProtKB-EC"/>
</dbReference>
<dbReference type="GO" id="GO:0032259">
    <property type="term" value="P:methylation"/>
    <property type="evidence" value="ECO:0007669"/>
    <property type="project" value="UniProtKB-KW"/>
</dbReference>
<comment type="caution">
    <text evidence="5">The sequence shown here is derived from an EMBL/GenBank/DDBJ whole genome shotgun (WGS) entry which is preliminary data.</text>
</comment>
<evidence type="ECO:0000256" key="2">
    <source>
        <dbReference type="ARBA" id="ARBA00022603"/>
    </source>
</evidence>
<dbReference type="Proteomes" id="UP000029109">
    <property type="component" value="Unassembled WGS sequence"/>
</dbReference>